<dbReference type="InterPro" id="IPR005797">
    <property type="entry name" value="Cyt_b/b6_N"/>
</dbReference>
<feature type="transmembrane region" description="Helical" evidence="7">
    <location>
        <begin position="39"/>
        <end position="58"/>
    </location>
</feature>
<organism evidence="9 10">
    <name type="scientific">Blastococcus carthaginiensis</name>
    <dbReference type="NCBI Taxonomy" id="3050034"/>
    <lineage>
        <taxon>Bacteria</taxon>
        <taxon>Bacillati</taxon>
        <taxon>Actinomycetota</taxon>
        <taxon>Actinomycetes</taxon>
        <taxon>Geodermatophilales</taxon>
        <taxon>Geodermatophilaceae</taxon>
        <taxon>Blastococcus</taxon>
    </lineage>
</organism>
<evidence type="ECO:0000313" key="10">
    <source>
        <dbReference type="Proteomes" id="UP001233673"/>
    </source>
</evidence>
<dbReference type="Pfam" id="PF13631">
    <property type="entry name" value="Cytochrom_B_N_2"/>
    <property type="match status" value="1"/>
</dbReference>
<feature type="transmembrane region" description="Helical" evidence="7">
    <location>
        <begin position="365"/>
        <end position="387"/>
    </location>
</feature>
<reference evidence="10" key="1">
    <citation type="submission" date="2023-05" db="EMBL/GenBank/DDBJ databases">
        <title>Draft genome of Pseudofrankia sp. BMG5.37.</title>
        <authorList>
            <person name="Gtari M."/>
            <person name="Ghodhbane F."/>
            <person name="Sbissi I."/>
        </authorList>
    </citation>
    <scope>NUCLEOTIDE SEQUENCE [LARGE SCALE GENOMIC DNA]</scope>
    <source>
        <strain evidence="10">BMG 814</strain>
    </source>
</reference>
<evidence type="ECO:0000256" key="2">
    <source>
        <dbReference type="ARBA" id="ARBA00012951"/>
    </source>
</evidence>
<dbReference type="Gene3D" id="1.20.810.10">
    <property type="entry name" value="Cytochrome Bc1 Complex, Chain C"/>
    <property type="match status" value="1"/>
</dbReference>
<evidence type="ECO:0000256" key="4">
    <source>
        <dbReference type="ARBA" id="ARBA00029351"/>
    </source>
</evidence>
<dbReference type="EC" id="7.1.1.8" evidence="2"/>
<protein>
    <recommendedName>
        <fullName evidence="3">Cytochrome bc1 complex cytochrome b subunit</fullName>
        <ecNumber evidence="2">7.1.1.8</ecNumber>
    </recommendedName>
    <alternativeName>
        <fullName evidence="5">Cytochrome bc1 reductase complex subunit QcrB</fullName>
    </alternativeName>
</protein>
<dbReference type="InterPro" id="IPR027387">
    <property type="entry name" value="Cytb/b6-like_sf"/>
</dbReference>
<dbReference type="PROSITE" id="PS51002">
    <property type="entry name" value="CYTB_NTER"/>
    <property type="match status" value="1"/>
</dbReference>
<evidence type="ECO:0000256" key="3">
    <source>
        <dbReference type="ARBA" id="ARBA00016116"/>
    </source>
</evidence>
<gene>
    <name evidence="9" type="ORF">QOZ88_04140</name>
</gene>
<proteinExistence type="predicted"/>
<sequence length="497" mass="54332">MIIRRAVQRTDERLGFSSTAKSGLNKVFPDHWSFMIGEIALYSFVYLVLSGVFLTLFFDASTARTVYEGSYDAMHGSETSAAYASALQLSHDVRMGLVIRQSHHWAALLFTGAIVVHLCRIFFTGAFRRPRGINWAVGVTLLLLAIVNGFAGYSLPDDLLSGTGLRVANAVLLSIPVVGGWLAFLVWGGEFPAEAMIERLYVVHILVVPALITALITAHMVILVRQKHTHFPGPGRTDTNVVGSRLWPAYAVRSVGLLFFVVALALALGGLVQINPIWYWGPFEPGSATAPAQPDWYVGWVDGALRLMPPWEPVVFGYRLSSVFLPAVVLPGLTFLVLYLWPWLERLVTGDRREHQVLQRPRDCPGRVAAGVAALTFYGVLLIAFSLDIVSQYTGIAVFALVHSFRVAVLVLPLLTGAVAFVLARALRDSDAEGLLALTGSDLRRSLRRHREVPAELSGADDAEQRPATEPEHTPTGPVGRDEEESEPVRVEAGPVP</sequence>
<keyword evidence="7" id="KW-0472">Membrane</keyword>
<evidence type="ECO:0000313" key="9">
    <source>
        <dbReference type="EMBL" id="MDP5181817.1"/>
    </source>
</evidence>
<dbReference type="PANTHER" id="PTHR19271:SF16">
    <property type="entry name" value="CYTOCHROME B"/>
    <property type="match status" value="1"/>
</dbReference>
<feature type="transmembrane region" description="Helical" evidence="7">
    <location>
        <begin position="393"/>
        <end position="423"/>
    </location>
</feature>
<feature type="compositionally biased region" description="Basic and acidic residues" evidence="6">
    <location>
        <begin position="463"/>
        <end position="473"/>
    </location>
</feature>
<evidence type="ECO:0000256" key="1">
    <source>
        <dbReference type="ARBA" id="ARBA00001971"/>
    </source>
</evidence>
<feature type="transmembrane region" description="Helical" evidence="7">
    <location>
        <begin position="135"/>
        <end position="155"/>
    </location>
</feature>
<keyword evidence="7" id="KW-0812">Transmembrane</keyword>
<feature type="transmembrane region" description="Helical" evidence="7">
    <location>
        <begin position="167"/>
        <end position="189"/>
    </location>
</feature>
<evidence type="ECO:0000256" key="5">
    <source>
        <dbReference type="ARBA" id="ARBA00029568"/>
    </source>
</evidence>
<feature type="domain" description="Cytochrome b/b6 N-terminal region profile" evidence="8">
    <location>
        <begin position="6"/>
        <end position="232"/>
    </location>
</feature>
<feature type="transmembrane region" description="Helical" evidence="7">
    <location>
        <begin position="323"/>
        <end position="344"/>
    </location>
</feature>
<comment type="cofactor">
    <cofactor evidence="1">
        <name>heme</name>
        <dbReference type="ChEBI" id="CHEBI:30413"/>
    </cofactor>
</comment>
<evidence type="ECO:0000259" key="8">
    <source>
        <dbReference type="PROSITE" id="PS51002"/>
    </source>
</evidence>
<comment type="catalytic activity">
    <reaction evidence="4">
        <text>a quinol + 2 Fe(III)-[cytochrome c](out) = a quinone + 2 Fe(II)-[cytochrome c](out) + 2 H(+)(out)</text>
        <dbReference type="Rhea" id="RHEA:11484"/>
        <dbReference type="Rhea" id="RHEA-COMP:10350"/>
        <dbReference type="Rhea" id="RHEA-COMP:14399"/>
        <dbReference type="ChEBI" id="CHEBI:15378"/>
        <dbReference type="ChEBI" id="CHEBI:24646"/>
        <dbReference type="ChEBI" id="CHEBI:29033"/>
        <dbReference type="ChEBI" id="CHEBI:29034"/>
        <dbReference type="ChEBI" id="CHEBI:132124"/>
        <dbReference type="EC" id="7.1.1.8"/>
    </reaction>
</comment>
<name>A0ABT9I8C3_9ACTN</name>
<dbReference type="SUPFAM" id="SSF81342">
    <property type="entry name" value="Transmembrane di-heme cytochromes"/>
    <property type="match status" value="1"/>
</dbReference>
<keyword evidence="7" id="KW-1133">Transmembrane helix</keyword>
<feature type="transmembrane region" description="Helical" evidence="7">
    <location>
        <begin position="104"/>
        <end position="123"/>
    </location>
</feature>
<accession>A0ABT9I8C3</accession>
<feature type="transmembrane region" description="Helical" evidence="7">
    <location>
        <begin position="201"/>
        <end position="224"/>
    </location>
</feature>
<comment type="caution">
    <text evidence="9">The sequence shown here is derived from an EMBL/GenBank/DDBJ whole genome shotgun (WGS) entry which is preliminary data.</text>
</comment>
<dbReference type="EMBL" id="JASNFN010000002">
    <property type="protein sequence ID" value="MDP5181817.1"/>
    <property type="molecule type" value="Genomic_DNA"/>
</dbReference>
<evidence type="ECO:0000256" key="6">
    <source>
        <dbReference type="SAM" id="MobiDB-lite"/>
    </source>
</evidence>
<dbReference type="Proteomes" id="UP001233673">
    <property type="component" value="Unassembled WGS sequence"/>
</dbReference>
<dbReference type="InterPro" id="IPR016174">
    <property type="entry name" value="Di-haem_cyt_TM"/>
</dbReference>
<feature type="region of interest" description="Disordered" evidence="6">
    <location>
        <begin position="449"/>
        <end position="497"/>
    </location>
</feature>
<feature type="transmembrane region" description="Helical" evidence="7">
    <location>
        <begin position="255"/>
        <end position="274"/>
    </location>
</feature>
<keyword evidence="10" id="KW-1185">Reference proteome</keyword>
<evidence type="ECO:0000256" key="7">
    <source>
        <dbReference type="SAM" id="Phobius"/>
    </source>
</evidence>
<dbReference type="PANTHER" id="PTHR19271">
    <property type="entry name" value="CYTOCHROME B"/>
    <property type="match status" value="1"/>
</dbReference>
<dbReference type="RefSeq" id="WP_305998523.1">
    <property type="nucleotide sequence ID" value="NZ_JASNFN010000002.1"/>
</dbReference>